<dbReference type="InterPro" id="IPR029032">
    <property type="entry name" value="AhpD-like"/>
</dbReference>
<dbReference type="SUPFAM" id="SSF69118">
    <property type="entry name" value="AhpD-like"/>
    <property type="match status" value="1"/>
</dbReference>
<dbReference type="Pfam" id="PF02627">
    <property type="entry name" value="CMD"/>
    <property type="match status" value="1"/>
</dbReference>
<dbReference type="Gene3D" id="1.20.1290.10">
    <property type="entry name" value="AhpD-like"/>
    <property type="match status" value="1"/>
</dbReference>
<proteinExistence type="predicted"/>
<protein>
    <recommendedName>
        <fullName evidence="2">Carboxymuconolactone decarboxylase-like domain-containing protein</fullName>
    </recommendedName>
</protein>
<reference evidence="3" key="1">
    <citation type="submission" date="2018-05" db="EMBL/GenBank/DDBJ databases">
        <authorList>
            <person name="Lanie J.A."/>
            <person name="Ng W.-L."/>
            <person name="Kazmierczak K.M."/>
            <person name="Andrzejewski T.M."/>
            <person name="Davidsen T.M."/>
            <person name="Wayne K.J."/>
            <person name="Tettelin H."/>
            <person name="Glass J.I."/>
            <person name="Rusch D."/>
            <person name="Podicherti R."/>
            <person name="Tsui H.-C.T."/>
            <person name="Winkler M.E."/>
        </authorList>
    </citation>
    <scope>NUCLEOTIDE SEQUENCE</scope>
</reference>
<sequence length="218" mass="24570">MPRLREVPKDEAPQNVLKYYEAIFGERDPVEAPGTATGTPGNWWTVFALVPYIFDHATSHFALFGMFADKGVSQLDDTVRELALMRTGYTQASQFVFSQHCKAARRFGISDEQVAAIPHWQVSDVFDAKERAILAWVDALVLQGGRASDELFEALHSHLSDEDILELTYHTMGYNLHAVCCKALRLEYDDVPERIREVPIPGKGEPTDWAGSAWNRED</sequence>
<dbReference type="InterPro" id="IPR003779">
    <property type="entry name" value="CMD-like"/>
</dbReference>
<dbReference type="AlphaFoldDB" id="A0A381T2U6"/>
<accession>A0A381T2U6</accession>
<feature type="region of interest" description="Disordered" evidence="1">
    <location>
        <begin position="199"/>
        <end position="218"/>
    </location>
</feature>
<evidence type="ECO:0000256" key="1">
    <source>
        <dbReference type="SAM" id="MobiDB-lite"/>
    </source>
</evidence>
<organism evidence="3">
    <name type="scientific">marine metagenome</name>
    <dbReference type="NCBI Taxonomy" id="408172"/>
    <lineage>
        <taxon>unclassified sequences</taxon>
        <taxon>metagenomes</taxon>
        <taxon>ecological metagenomes</taxon>
    </lineage>
</organism>
<evidence type="ECO:0000313" key="3">
    <source>
        <dbReference type="EMBL" id="SVA10059.1"/>
    </source>
</evidence>
<dbReference type="GO" id="GO:0051920">
    <property type="term" value="F:peroxiredoxin activity"/>
    <property type="evidence" value="ECO:0007669"/>
    <property type="project" value="InterPro"/>
</dbReference>
<feature type="domain" description="Carboxymuconolactone decarboxylase-like" evidence="2">
    <location>
        <begin position="70"/>
        <end position="138"/>
    </location>
</feature>
<dbReference type="EMBL" id="UINC01003885">
    <property type="protein sequence ID" value="SVA10059.1"/>
    <property type="molecule type" value="Genomic_DNA"/>
</dbReference>
<gene>
    <name evidence="3" type="ORF">METZ01_LOCUS62913</name>
</gene>
<evidence type="ECO:0000259" key="2">
    <source>
        <dbReference type="Pfam" id="PF02627"/>
    </source>
</evidence>
<dbReference type="PANTHER" id="PTHR34846:SF5">
    <property type="entry name" value="CARBOXYMUCONOLACTONE DECARBOXYLASE-LIKE DOMAIN-CONTAINING PROTEIN"/>
    <property type="match status" value="1"/>
</dbReference>
<name>A0A381T2U6_9ZZZZ</name>
<dbReference type="PANTHER" id="PTHR34846">
    <property type="entry name" value="4-CARBOXYMUCONOLACTONE DECARBOXYLASE FAMILY PROTEIN (AFU_ORTHOLOGUE AFUA_6G11590)"/>
    <property type="match status" value="1"/>
</dbReference>